<protein>
    <submittedName>
        <fullName evidence="2">Uncharacterized protein</fullName>
    </submittedName>
</protein>
<sequence length="136" mass="14853">MVFRSQQFEERCGDCRAPATHACTCCAQPLCAAHLFPPDDCCEACAVETFLAVSRAGKPYQIFGTMLAGFATMLAYSCWQMAAIPLSIVLTLTTLFAISGGCVAWGSTVAPRLAERRMRRRRLRGESERPALPQST</sequence>
<accession>D0LM33</accession>
<keyword evidence="1" id="KW-1133">Transmembrane helix</keyword>
<dbReference type="STRING" id="502025.Hoch_2680"/>
<feature type="transmembrane region" description="Helical" evidence="1">
    <location>
        <begin position="88"/>
        <end position="114"/>
    </location>
</feature>
<dbReference type="HOGENOM" id="CLU_1872563_0_0_7"/>
<feature type="transmembrane region" description="Helical" evidence="1">
    <location>
        <begin position="62"/>
        <end position="82"/>
    </location>
</feature>
<evidence type="ECO:0000313" key="2">
    <source>
        <dbReference type="EMBL" id="ACY15211.1"/>
    </source>
</evidence>
<proteinExistence type="predicted"/>
<reference evidence="2 3" key="1">
    <citation type="journal article" date="2010" name="Stand. Genomic Sci.">
        <title>Complete genome sequence of Haliangium ochraceum type strain (SMP-2).</title>
        <authorList>
            <consortium name="US DOE Joint Genome Institute (JGI-PGF)"/>
            <person name="Ivanova N."/>
            <person name="Daum C."/>
            <person name="Lang E."/>
            <person name="Abt B."/>
            <person name="Kopitz M."/>
            <person name="Saunders E."/>
            <person name="Lapidus A."/>
            <person name="Lucas S."/>
            <person name="Glavina Del Rio T."/>
            <person name="Nolan M."/>
            <person name="Tice H."/>
            <person name="Copeland A."/>
            <person name="Cheng J.F."/>
            <person name="Chen F."/>
            <person name="Bruce D."/>
            <person name="Goodwin L."/>
            <person name="Pitluck S."/>
            <person name="Mavromatis K."/>
            <person name="Pati A."/>
            <person name="Mikhailova N."/>
            <person name="Chen A."/>
            <person name="Palaniappan K."/>
            <person name="Land M."/>
            <person name="Hauser L."/>
            <person name="Chang Y.J."/>
            <person name="Jeffries C.D."/>
            <person name="Detter J.C."/>
            <person name="Brettin T."/>
            <person name="Rohde M."/>
            <person name="Goker M."/>
            <person name="Bristow J."/>
            <person name="Markowitz V."/>
            <person name="Eisen J.A."/>
            <person name="Hugenholtz P."/>
            <person name="Kyrpides N.C."/>
            <person name="Klenk H.P."/>
        </authorList>
    </citation>
    <scope>NUCLEOTIDE SEQUENCE [LARGE SCALE GENOMIC DNA]</scope>
    <source>
        <strain evidence="3">DSM 14365 / CIP 107738 / JCM 11303 / AJ 13395 / SMP-2</strain>
    </source>
</reference>
<organism evidence="2 3">
    <name type="scientific">Haliangium ochraceum (strain DSM 14365 / JCM 11303 / SMP-2)</name>
    <dbReference type="NCBI Taxonomy" id="502025"/>
    <lineage>
        <taxon>Bacteria</taxon>
        <taxon>Pseudomonadati</taxon>
        <taxon>Myxococcota</taxon>
        <taxon>Polyangia</taxon>
        <taxon>Haliangiales</taxon>
        <taxon>Kofleriaceae</taxon>
        <taxon>Haliangium</taxon>
    </lineage>
</organism>
<dbReference type="AlphaFoldDB" id="D0LM33"/>
<dbReference type="RefSeq" id="WP_012827819.1">
    <property type="nucleotide sequence ID" value="NC_013440.1"/>
</dbReference>
<name>D0LM33_HALO1</name>
<keyword evidence="3" id="KW-1185">Reference proteome</keyword>
<keyword evidence="1" id="KW-0472">Membrane</keyword>
<keyword evidence="1" id="KW-0812">Transmembrane</keyword>
<evidence type="ECO:0000313" key="3">
    <source>
        <dbReference type="Proteomes" id="UP000001880"/>
    </source>
</evidence>
<gene>
    <name evidence="2" type="ordered locus">Hoch_2680</name>
</gene>
<dbReference type="KEGG" id="hoh:Hoch_2680"/>
<dbReference type="Proteomes" id="UP000001880">
    <property type="component" value="Chromosome"/>
</dbReference>
<evidence type="ECO:0000256" key="1">
    <source>
        <dbReference type="SAM" id="Phobius"/>
    </source>
</evidence>
<dbReference type="EMBL" id="CP001804">
    <property type="protein sequence ID" value="ACY15211.1"/>
    <property type="molecule type" value="Genomic_DNA"/>
</dbReference>